<dbReference type="GO" id="GO:0032259">
    <property type="term" value="P:methylation"/>
    <property type="evidence" value="ECO:0007669"/>
    <property type="project" value="UniProtKB-KW"/>
</dbReference>
<keyword evidence="11" id="KW-0539">Nucleus</keyword>
<evidence type="ECO:0000256" key="4">
    <source>
        <dbReference type="ARBA" id="ARBA00022490"/>
    </source>
</evidence>
<dbReference type="InterPro" id="IPR029063">
    <property type="entry name" value="SAM-dependent_MTases_sf"/>
</dbReference>
<dbReference type="SUPFAM" id="SSF53335">
    <property type="entry name" value="S-adenosyl-L-methionine-dependent methyltransferases"/>
    <property type="match status" value="1"/>
</dbReference>
<dbReference type="AlphaFoldDB" id="A0A183CIV4"/>
<reference evidence="16" key="3">
    <citation type="submission" date="2016-06" db="UniProtKB">
        <authorList>
            <consortium name="WormBaseParasite"/>
        </authorList>
    </citation>
    <scope>IDENTIFICATION</scope>
</reference>
<dbReference type="Gene3D" id="2.70.160.11">
    <property type="entry name" value="Hnrnp arginine n-methyltransferase1"/>
    <property type="match status" value="1"/>
</dbReference>
<sequence>MDKQSQDELLLNDRNDNNNNNQYKDRTNSVDCTQCFNVSLVNNPFKDMCNRMAQHFLVTESHVRQIQQIVAENRAGARIYVTFGNVRLFRRILLEMGEMGLMQNGEYALVYLDTDYNWLNVYHTMNDISFGMNAQRTCHVHGVASWFDVEFVGLKCTVWLSTAPTEPLTHWYQVRCLVKQPMLVLAGQDVRGRLEMVANDKQSYDMELEMCIEGNESRVWQRNVLDLKMPHFRYTGQPTAGPPGTQPECPSDQLNQAINLFGAGDGGMDQEQQQQHQQQMSALERQQHFACQADQPLQNGFDPRLSVTEQHKLTPNDS</sequence>
<reference evidence="15" key="2">
    <citation type="submission" date="2014-05" db="EMBL/GenBank/DDBJ databases">
        <title>The genome and life-stage specific transcriptomes of Globodera pallida elucidate key aspects of plant parasitism by a cyst nematode.</title>
        <authorList>
            <person name="Cotton J.A."/>
            <person name="Lilley C.J."/>
            <person name="Jones L.M."/>
            <person name="Kikuchi T."/>
            <person name="Reid A.J."/>
            <person name="Thorpe P."/>
            <person name="Tsai I.J."/>
            <person name="Beasley H."/>
            <person name="Blok V."/>
            <person name="Cock P.J.A."/>
            <person name="Van den Akker S.E."/>
            <person name="Holroyd N."/>
            <person name="Hunt M."/>
            <person name="Mantelin S."/>
            <person name="Naghra H."/>
            <person name="Pain A."/>
            <person name="Palomares-Rius J.E."/>
            <person name="Zarowiecki M."/>
            <person name="Berriman M."/>
            <person name="Jones J.T."/>
            <person name="Urwin P.E."/>
        </authorList>
    </citation>
    <scope>NUCLEOTIDE SEQUENCE [LARGE SCALE GENOMIC DNA]</scope>
    <source>
        <strain evidence="15">Lindley</strain>
    </source>
</reference>
<accession>A0A183CIV4</accession>
<keyword evidence="6" id="KW-0808">Transferase</keyword>
<keyword evidence="9" id="KW-0805">Transcription regulation</keyword>
<evidence type="ECO:0000256" key="13">
    <source>
        <dbReference type="SAM" id="MobiDB-lite"/>
    </source>
</evidence>
<evidence type="ECO:0000256" key="3">
    <source>
        <dbReference type="ARBA" id="ARBA00011925"/>
    </source>
</evidence>
<evidence type="ECO:0000256" key="2">
    <source>
        <dbReference type="ARBA" id="ARBA00004496"/>
    </source>
</evidence>
<evidence type="ECO:0000256" key="8">
    <source>
        <dbReference type="ARBA" id="ARBA00022853"/>
    </source>
</evidence>
<evidence type="ECO:0000256" key="6">
    <source>
        <dbReference type="ARBA" id="ARBA00022679"/>
    </source>
</evidence>
<dbReference type="GO" id="GO:0005737">
    <property type="term" value="C:cytoplasm"/>
    <property type="evidence" value="ECO:0007669"/>
    <property type="project" value="UniProtKB-SubCell"/>
</dbReference>
<feature type="domain" description="Protein arginine N-methyltransferase" evidence="14">
    <location>
        <begin position="125"/>
        <end position="209"/>
    </location>
</feature>
<dbReference type="PANTHER" id="PTHR11006:SF10">
    <property type="entry name" value="HISTONE-ARGININE METHYLTRANSFERASE CARMER-RELATED"/>
    <property type="match status" value="1"/>
</dbReference>
<evidence type="ECO:0000256" key="12">
    <source>
        <dbReference type="ARBA" id="ARBA00049086"/>
    </source>
</evidence>
<keyword evidence="5" id="KW-0489">Methyltransferase</keyword>
<dbReference type="InterPro" id="IPR025799">
    <property type="entry name" value="Arg_MeTrfase"/>
</dbReference>
<evidence type="ECO:0000256" key="10">
    <source>
        <dbReference type="ARBA" id="ARBA00023163"/>
    </source>
</evidence>
<keyword evidence="8" id="KW-0156">Chromatin regulator</keyword>
<comment type="catalytic activity">
    <reaction evidence="12">
        <text>L-arginyl-[protein] + 2 S-adenosyl-L-methionine = N(omega),N(omega)-dimethyl-L-arginyl-[protein] + 2 S-adenosyl-L-homocysteine + 2 H(+)</text>
        <dbReference type="Rhea" id="RHEA:48096"/>
        <dbReference type="Rhea" id="RHEA-COMP:10532"/>
        <dbReference type="Rhea" id="RHEA-COMP:11991"/>
        <dbReference type="ChEBI" id="CHEBI:15378"/>
        <dbReference type="ChEBI" id="CHEBI:29965"/>
        <dbReference type="ChEBI" id="CHEBI:57856"/>
        <dbReference type="ChEBI" id="CHEBI:59789"/>
        <dbReference type="ChEBI" id="CHEBI:61897"/>
        <dbReference type="EC" id="2.1.1.319"/>
    </reaction>
</comment>
<feature type="compositionally biased region" description="Low complexity" evidence="13">
    <location>
        <begin position="270"/>
        <end position="279"/>
    </location>
</feature>
<dbReference type="Proteomes" id="UP000050741">
    <property type="component" value="Unassembled WGS sequence"/>
</dbReference>
<comment type="subcellular location">
    <subcellularLocation>
        <location evidence="2">Cytoplasm</location>
    </subcellularLocation>
    <subcellularLocation>
        <location evidence="1">Nucleus</location>
    </subcellularLocation>
</comment>
<evidence type="ECO:0000256" key="11">
    <source>
        <dbReference type="ARBA" id="ARBA00023242"/>
    </source>
</evidence>
<feature type="region of interest" description="Disordered" evidence="13">
    <location>
        <begin position="263"/>
        <end position="318"/>
    </location>
</feature>
<dbReference type="WBParaSite" id="GPLIN_001281000">
    <property type="protein sequence ID" value="GPLIN_001281000"/>
    <property type="gene ID" value="GPLIN_001281000"/>
</dbReference>
<keyword evidence="7" id="KW-0949">S-adenosyl-L-methionine</keyword>
<feature type="compositionally biased region" description="Basic and acidic residues" evidence="13">
    <location>
        <begin position="309"/>
        <end position="318"/>
    </location>
</feature>
<dbReference type="GO" id="GO:0005634">
    <property type="term" value="C:nucleus"/>
    <property type="evidence" value="ECO:0007669"/>
    <property type="project" value="UniProtKB-SubCell"/>
</dbReference>
<feature type="compositionally biased region" description="Basic and acidic residues" evidence="13">
    <location>
        <begin position="1"/>
        <end position="16"/>
    </location>
</feature>
<feature type="region of interest" description="Disordered" evidence="13">
    <location>
        <begin position="1"/>
        <end position="25"/>
    </location>
</feature>
<dbReference type="PANTHER" id="PTHR11006">
    <property type="entry name" value="PROTEIN ARGININE N-METHYLTRANSFERASE"/>
    <property type="match status" value="1"/>
</dbReference>
<dbReference type="SUPFAM" id="SSF53822">
    <property type="entry name" value="Periplasmic binding protein-like I"/>
    <property type="match status" value="1"/>
</dbReference>
<evidence type="ECO:0000259" key="14">
    <source>
        <dbReference type="Pfam" id="PF22528"/>
    </source>
</evidence>
<evidence type="ECO:0000256" key="5">
    <source>
        <dbReference type="ARBA" id="ARBA00022603"/>
    </source>
</evidence>
<keyword evidence="15" id="KW-1185">Reference proteome</keyword>
<proteinExistence type="predicted"/>
<evidence type="ECO:0000256" key="9">
    <source>
        <dbReference type="ARBA" id="ARBA00023015"/>
    </source>
</evidence>
<protein>
    <recommendedName>
        <fullName evidence="3">type I protein arginine methyltransferase</fullName>
        <ecNumber evidence="3">2.1.1.319</ecNumber>
    </recommendedName>
</protein>
<keyword evidence="10" id="KW-0804">Transcription</keyword>
<dbReference type="Pfam" id="PF22528">
    <property type="entry name" value="PRMT_C"/>
    <property type="match status" value="1"/>
</dbReference>
<evidence type="ECO:0000313" key="15">
    <source>
        <dbReference type="Proteomes" id="UP000050741"/>
    </source>
</evidence>
<dbReference type="GO" id="GO:0070611">
    <property type="term" value="F:histone H3R2 methyltransferase activity"/>
    <property type="evidence" value="ECO:0007669"/>
    <property type="project" value="TreeGrafter"/>
</dbReference>
<organism evidence="15 16">
    <name type="scientific">Globodera pallida</name>
    <name type="common">Potato cyst nematode worm</name>
    <name type="synonym">Heterodera pallida</name>
    <dbReference type="NCBI Taxonomy" id="36090"/>
    <lineage>
        <taxon>Eukaryota</taxon>
        <taxon>Metazoa</taxon>
        <taxon>Ecdysozoa</taxon>
        <taxon>Nematoda</taxon>
        <taxon>Chromadorea</taxon>
        <taxon>Rhabditida</taxon>
        <taxon>Tylenchina</taxon>
        <taxon>Tylenchomorpha</taxon>
        <taxon>Tylenchoidea</taxon>
        <taxon>Heteroderidae</taxon>
        <taxon>Heteroderinae</taxon>
        <taxon>Globodera</taxon>
    </lineage>
</organism>
<dbReference type="InterPro" id="IPR055135">
    <property type="entry name" value="PRMT_dom"/>
</dbReference>
<dbReference type="InterPro" id="IPR028082">
    <property type="entry name" value="Peripla_BP_I"/>
</dbReference>
<name>A0A183CIV4_GLOPA</name>
<keyword evidence="4" id="KW-0963">Cytoplasm</keyword>
<evidence type="ECO:0000256" key="1">
    <source>
        <dbReference type="ARBA" id="ARBA00004123"/>
    </source>
</evidence>
<evidence type="ECO:0000313" key="16">
    <source>
        <dbReference type="WBParaSite" id="GPLIN_001281000"/>
    </source>
</evidence>
<dbReference type="GO" id="GO:0035242">
    <property type="term" value="F:protein-arginine omega-N asymmetric methyltransferase activity"/>
    <property type="evidence" value="ECO:0007669"/>
    <property type="project" value="UniProtKB-EC"/>
</dbReference>
<evidence type="ECO:0000256" key="7">
    <source>
        <dbReference type="ARBA" id="ARBA00022691"/>
    </source>
</evidence>
<dbReference type="EC" id="2.1.1.319" evidence="3"/>
<reference evidence="15" key="1">
    <citation type="submission" date="2013-12" db="EMBL/GenBank/DDBJ databases">
        <authorList>
            <person name="Aslett M."/>
        </authorList>
    </citation>
    <scope>NUCLEOTIDE SEQUENCE [LARGE SCALE GENOMIC DNA]</scope>
    <source>
        <strain evidence="15">Lindley</strain>
    </source>
</reference>